<dbReference type="STRING" id="1398.AB434_0451"/>
<dbReference type="PATRIC" id="fig|1398.18.peg.750"/>
<dbReference type="Proteomes" id="UP000032024">
    <property type="component" value="Chromosome"/>
</dbReference>
<reference evidence="3" key="2">
    <citation type="submission" date="2015-01" db="EMBL/GenBank/DDBJ databases">
        <title>Comparative genome analysis of Bacillus coagulans HM-08, Clostridium butyricum HM-68, Bacillus subtilis HM-66 and Bacillus paralicheniformis BL-09.</title>
        <authorList>
            <person name="Zhang H."/>
        </authorList>
    </citation>
    <scope>NUCLEOTIDE SEQUENCE [LARGE SCALE GENOMIC DNA]</scope>
    <source>
        <strain evidence="3">HM-08</strain>
    </source>
</reference>
<reference evidence="2 4" key="3">
    <citation type="submission" date="2016-01" db="EMBL/GenBank/DDBJ databases">
        <title>Genome Sequences of Twelve Sporeforming Bacillus Species Isolated from Foods.</title>
        <authorList>
            <person name="Berendsen E.M."/>
            <person name="Wells-Bennik M.H."/>
            <person name="Krawcyk A.O."/>
            <person name="De Jong A."/>
            <person name="Holsappel S."/>
            <person name="Eijlander R.T."/>
            <person name="Kuipers O.P."/>
        </authorList>
    </citation>
    <scope>NUCLEOTIDE SEQUENCE [LARGE SCALE GENOMIC DNA]</scope>
    <source>
        <strain evidence="2 4">B4098</strain>
    </source>
</reference>
<organism evidence="2 4">
    <name type="scientific">Heyndrickxia coagulans</name>
    <name type="common">Weizmannia coagulans</name>
    <dbReference type="NCBI Taxonomy" id="1398"/>
    <lineage>
        <taxon>Bacteria</taxon>
        <taxon>Bacillati</taxon>
        <taxon>Bacillota</taxon>
        <taxon>Bacilli</taxon>
        <taxon>Bacillales</taxon>
        <taxon>Bacillaceae</taxon>
        <taxon>Heyndrickxia</taxon>
    </lineage>
</organism>
<evidence type="ECO:0000313" key="4">
    <source>
        <dbReference type="Proteomes" id="UP000075288"/>
    </source>
</evidence>
<reference evidence="1" key="1">
    <citation type="submission" date="2015-01" db="EMBL/GenBank/DDBJ databases">
        <title>Comparative genome analysis of Bacillus coagulans HM-08, Clostridium butyricum HM-68, Bacillus subtilis HM-66 and Bacillus licheniformis BL-09.</title>
        <authorList>
            <person name="Zhang H."/>
        </authorList>
    </citation>
    <scope>NUCLEOTIDE SEQUENCE [LARGE SCALE GENOMIC DNA]</scope>
    <source>
        <strain evidence="1">HM-08</strain>
    </source>
</reference>
<name>A0A0C5BZY5_HEYCO</name>
<dbReference type="AlphaFoldDB" id="A0A0C5BZY5"/>
<evidence type="ECO:0000313" key="2">
    <source>
        <dbReference type="EMBL" id="KYC63920.1"/>
    </source>
</evidence>
<gene>
    <name evidence="2" type="ORF">B4098_1778</name>
    <name evidence="1" type="ORF">SB48_HM08orf01115</name>
</gene>
<dbReference type="EMBL" id="LQYG01000033">
    <property type="protein sequence ID" value="KYC63920.1"/>
    <property type="molecule type" value="Genomic_DNA"/>
</dbReference>
<dbReference type="EMBL" id="CP010525">
    <property type="protein sequence ID" value="AJO21523.1"/>
    <property type="molecule type" value="Genomic_DNA"/>
</dbReference>
<evidence type="ECO:0000313" key="1">
    <source>
        <dbReference type="EMBL" id="AJO21523.1"/>
    </source>
</evidence>
<keyword evidence="3" id="KW-1185">Reference proteome</keyword>
<evidence type="ECO:0000313" key="3">
    <source>
        <dbReference type="Proteomes" id="UP000032024"/>
    </source>
</evidence>
<dbReference type="Proteomes" id="UP000075288">
    <property type="component" value="Unassembled WGS sequence"/>
</dbReference>
<accession>A0A0C5BZY5</accession>
<protein>
    <submittedName>
        <fullName evidence="2">Uncharacterized protein</fullName>
    </submittedName>
</protein>
<proteinExistence type="predicted"/>
<sequence>MAIIGTPRRRSGYLDFQYSRHVYLEIQNLSLLIFLKGISACMQKFFFYRK</sequence>